<accession>A0ABM5MTG3</accession>
<name>A0ABM5MTG3_RICCA</name>
<evidence type="ECO:0000313" key="3">
    <source>
        <dbReference type="Proteomes" id="UP000007878"/>
    </source>
</evidence>
<sequence>MVGLLKRIAVVELHENNKSSPINLEITYCSKETSTFIERALSFLGIEASIYYRSKAIKMKYLDYNNGTKQKLEAEGLSSKRDSA</sequence>
<evidence type="ECO:0000313" key="2">
    <source>
        <dbReference type="EMBL" id="AFB21090.1"/>
    </source>
</evidence>
<comment type="similarity">
    <text evidence="1">Belongs to the polypeptide deformylase family.</text>
</comment>
<keyword evidence="3" id="KW-1185">Reference proteome</keyword>
<organism evidence="2 3">
    <name type="scientific">Rickettsia canadensis str. CA410</name>
    <dbReference type="NCBI Taxonomy" id="1105107"/>
    <lineage>
        <taxon>Bacteria</taxon>
        <taxon>Pseudomonadati</taxon>
        <taxon>Pseudomonadota</taxon>
        <taxon>Alphaproteobacteria</taxon>
        <taxon>Rickettsiales</taxon>
        <taxon>Rickettsiaceae</taxon>
        <taxon>Rickettsieae</taxon>
        <taxon>Rickettsia</taxon>
        <taxon>belli group</taxon>
    </lineage>
</organism>
<dbReference type="Gene3D" id="3.90.45.10">
    <property type="entry name" value="Peptide deformylase"/>
    <property type="match status" value="1"/>
</dbReference>
<dbReference type="Proteomes" id="UP000007878">
    <property type="component" value="Chromosome"/>
</dbReference>
<protein>
    <submittedName>
        <fullName evidence="2">Polypeptide deformylase</fullName>
    </submittedName>
</protein>
<dbReference type="InterPro" id="IPR023635">
    <property type="entry name" value="Peptide_deformylase"/>
</dbReference>
<evidence type="ECO:0000256" key="1">
    <source>
        <dbReference type="ARBA" id="ARBA00010759"/>
    </source>
</evidence>
<dbReference type="EMBL" id="CP003304">
    <property type="protein sequence ID" value="AFB21090.1"/>
    <property type="molecule type" value="Genomic_DNA"/>
</dbReference>
<gene>
    <name evidence="2" type="ORF">RCA_02615</name>
</gene>
<dbReference type="InterPro" id="IPR036821">
    <property type="entry name" value="Peptide_deformylase_sf"/>
</dbReference>
<reference evidence="3" key="1">
    <citation type="submission" date="2012-02" db="EMBL/GenBank/DDBJ databases">
        <title>Complete genome sequence of Rickettsia parkeri strain Portsmouth.</title>
        <authorList>
            <person name="Johnson S.L."/>
            <person name="Munk A.C."/>
            <person name="Han S."/>
            <person name="Bruce D.C."/>
            <person name="Dasch G.A."/>
        </authorList>
    </citation>
    <scope>NUCLEOTIDE SEQUENCE [LARGE SCALE GENOMIC DNA]</scope>
    <source>
        <strain evidence="3">CA410</strain>
    </source>
</reference>
<dbReference type="SUPFAM" id="SSF56420">
    <property type="entry name" value="Peptide deformylase"/>
    <property type="match status" value="1"/>
</dbReference>
<proteinExistence type="inferred from homology"/>
<dbReference type="Pfam" id="PF01327">
    <property type="entry name" value="Pep_deformylase"/>
    <property type="match status" value="1"/>
</dbReference>